<keyword evidence="3" id="KW-1185">Reference proteome</keyword>
<feature type="compositionally biased region" description="Low complexity" evidence="1">
    <location>
        <begin position="69"/>
        <end position="78"/>
    </location>
</feature>
<feature type="compositionally biased region" description="Polar residues" evidence="1">
    <location>
        <begin position="94"/>
        <end position="107"/>
    </location>
</feature>
<accession>A0A8J2PBS9</accession>
<comment type="caution">
    <text evidence="2">The sequence shown here is derived from an EMBL/GenBank/DDBJ whole genome shotgun (WGS) entry which is preliminary data.</text>
</comment>
<organism evidence="2 3">
    <name type="scientific">Allacma fusca</name>
    <dbReference type="NCBI Taxonomy" id="39272"/>
    <lineage>
        <taxon>Eukaryota</taxon>
        <taxon>Metazoa</taxon>
        <taxon>Ecdysozoa</taxon>
        <taxon>Arthropoda</taxon>
        <taxon>Hexapoda</taxon>
        <taxon>Collembola</taxon>
        <taxon>Symphypleona</taxon>
        <taxon>Sminthuridae</taxon>
        <taxon>Allacma</taxon>
    </lineage>
</organism>
<proteinExistence type="predicted"/>
<dbReference type="Proteomes" id="UP000708208">
    <property type="component" value="Unassembled WGS sequence"/>
</dbReference>
<gene>
    <name evidence="2" type="ORF">AFUS01_LOCUS26362</name>
</gene>
<feature type="compositionally biased region" description="Basic and acidic residues" evidence="1">
    <location>
        <begin position="79"/>
        <end position="93"/>
    </location>
</feature>
<dbReference type="EMBL" id="CAJVCH010351100">
    <property type="protein sequence ID" value="CAG7815698.1"/>
    <property type="molecule type" value="Genomic_DNA"/>
</dbReference>
<sequence length="107" mass="11871">MEGSRAINIYKVMPPELYFKLLNMYNEQQQQSTVVKEHKKQETIAEVQTAVKTCKNHSEQPTNKSASNGEGSTTSTSTKGKDTPTKAVIEKQKIQSAKKNPGSSKIE</sequence>
<evidence type="ECO:0000256" key="1">
    <source>
        <dbReference type="SAM" id="MobiDB-lite"/>
    </source>
</evidence>
<feature type="region of interest" description="Disordered" evidence="1">
    <location>
        <begin position="54"/>
        <end position="107"/>
    </location>
</feature>
<name>A0A8J2PBS9_9HEXA</name>
<dbReference type="AlphaFoldDB" id="A0A8J2PBS9"/>
<protein>
    <submittedName>
        <fullName evidence="2">Uncharacterized protein</fullName>
    </submittedName>
</protein>
<evidence type="ECO:0000313" key="3">
    <source>
        <dbReference type="Proteomes" id="UP000708208"/>
    </source>
</evidence>
<reference evidence="2" key="1">
    <citation type="submission" date="2021-06" db="EMBL/GenBank/DDBJ databases">
        <authorList>
            <person name="Hodson N. C."/>
            <person name="Mongue J. A."/>
            <person name="Jaron S. K."/>
        </authorList>
    </citation>
    <scope>NUCLEOTIDE SEQUENCE</scope>
</reference>
<evidence type="ECO:0000313" key="2">
    <source>
        <dbReference type="EMBL" id="CAG7815698.1"/>
    </source>
</evidence>
<feature type="compositionally biased region" description="Polar residues" evidence="1">
    <location>
        <begin position="59"/>
        <end position="68"/>
    </location>
</feature>